<dbReference type="Proteomes" id="UP000045842">
    <property type="component" value="Unassembled WGS sequence"/>
</dbReference>
<sequence>MLGANPLGVAVRDRREQQELVGRHLEALLADPALTQQHRLPAVQQRVHRRAPLLQRWRHHDPASRTDVRMTPAPQGSEGTPIISETFCPGQFHWSC</sequence>
<evidence type="ECO:0000313" key="2">
    <source>
        <dbReference type="EMBL" id="COW28946.1"/>
    </source>
</evidence>
<organism evidence="2 3">
    <name type="scientific">Mycobacterium tuberculosis</name>
    <dbReference type="NCBI Taxonomy" id="1773"/>
    <lineage>
        <taxon>Bacteria</taxon>
        <taxon>Bacillati</taxon>
        <taxon>Actinomycetota</taxon>
        <taxon>Actinomycetes</taxon>
        <taxon>Mycobacteriales</taxon>
        <taxon>Mycobacteriaceae</taxon>
        <taxon>Mycobacterium</taxon>
        <taxon>Mycobacterium tuberculosis complex</taxon>
    </lineage>
</organism>
<name>A0A655IZ34_MYCTX</name>
<protein>
    <submittedName>
        <fullName evidence="2">Uncharacterized protein</fullName>
    </submittedName>
</protein>
<reference evidence="2 3" key="1">
    <citation type="submission" date="2015-03" db="EMBL/GenBank/DDBJ databases">
        <authorList>
            <consortium name="Pathogen Informatics"/>
        </authorList>
    </citation>
    <scope>NUCLEOTIDE SEQUENCE [LARGE SCALE GENOMIC DNA]</scope>
    <source>
        <strain evidence="2 3">G09801536</strain>
    </source>
</reference>
<evidence type="ECO:0000313" key="3">
    <source>
        <dbReference type="Proteomes" id="UP000045842"/>
    </source>
</evidence>
<proteinExistence type="predicted"/>
<dbReference type="EMBL" id="CSAD01000675">
    <property type="protein sequence ID" value="COW28946.1"/>
    <property type="molecule type" value="Genomic_DNA"/>
</dbReference>
<dbReference type="AlphaFoldDB" id="A0A655IZ34"/>
<evidence type="ECO:0000256" key="1">
    <source>
        <dbReference type="SAM" id="MobiDB-lite"/>
    </source>
</evidence>
<gene>
    <name evidence="2" type="ORF">ERS007679_03563</name>
</gene>
<accession>A0A655IZ34</accession>
<feature type="region of interest" description="Disordered" evidence="1">
    <location>
        <begin position="51"/>
        <end position="86"/>
    </location>
</feature>